<dbReference type="NCBIfam" id="TIGR02276">
    <property type="entry name" value="beta_rpt_yvtn"/>
    <property type="match status" value="1"/>
</dbReference>
<comment type="caution">
    <text evidence="2">The sequence shown here is derived from an EMBL/GenBank/DDBJ whole genome shotgun (WGS) entry which is preliminary data.</text>
</comment>
<dbReference type="InterPro" id="IPR051200">
    <property type="entry name" value="Host-pathogen_enzymatic-act"/>
</dbReference>
<dbReference type="RefSeq" id="WP_188562862.1">
    <property type="nucleotide sequence ID" value="NZ_BMGY01000031.1"/>
</dbReference>
<dbReference type="Proteomes" id="UP000637774">
    <property type="component" value="Unassembled WGS sequence"/>
</dbReference>
<feature type="signal peptide" evidence="1">
    <location>
        <begin position="1"/>
        <end position="18"/>
    </location>
</feature>
<dbReference type="InterPro" id="IPR011964">
    <property type="entry name" value="YVTN_b-propeller_repeat"/>
</dbReference>
<dbReference type="Gene3D" id="2.130.10.10">
    <property type="entry name" value="YVTN repeat-like/Quinoprotein amine dehydrogenase"/>
    <property type="match status" value="1"/>
</dbReference>
<name>A0ABQ2AC38_9BACT</name>
<evidence type="ECO:0000313" key="2">
    <source>
        <dbReference type="EMBL" id="GGH88380.1"/>
    </source>
</evidence>
<accession>A0ABQ2AC38</accession>
<dbReference type="Pfam" id="PF16819">
    <property type="entry name" value="DUF5074"/>
    <property type="match status" value="1"/>
</dbReference>
<dbReference type="PANTHER" id="PTHR47197:SF3">
    <property type="entry name" value="DIHYDRO-HEME D1 DEHYDROGENASE"/>
    <property type="match status" value="1"/>
</dbReference>
<dbReference type="PANTHER" id="PTHR47197">
    <property type="entry name" value="PROTEIN NIRF"/>
    <property type="match status" value="1"/>
</dbReference>
<evidence type="ECO:0000313" key="3">
    <source>
        <dbReference type="Proteomes" id="UP000637774"/>
    </source>
</evidence>
<dbReference type="InterPro" id="IPR031815">
    <property type="entry name" value="DUF5074"/>
</dbReference>
<dbReference type="InterPro" id="IPR015943">
    <property type="entry name" value="WD40/YVTN_repeat-like_dom_sf"/>
</dbReference>
<feature type="chain" id="PRO_5047203187" description="YncE family protein" evidence="1">
    <location>
        <begin position="19"/>
        <end position="370"/>
    </location>
</feature>
<evidence type="ECO:0008006" key="4">
    <source>
        <dbReference type="Google" id="ProtNLM"/>
    </source>
</evidence>
<organism evidence="2 3">
    <name type="scientific">Hymenobacter frigidus</name>
    <dbReference type="NCBI Taxonomy" id="1524095"/>
    <lineage>
        <taxon>Bacteria</taxon>
        <taxon>Pseudomonadati</taxon>
        <taxon>Bacteroidota</taxon>
        <taxon>Cytophagia</taxon>
        <taxon>Cytophagales</taxon>
        <taxon>Hymenobacteraceae</taxon>
        <taxon>Hymenobacter</taxon>
    </lineage>
</organism>
<dbReference type="EMBL" id="BMGY01000031">
    <property type="protein sequence ID" value="GGH88380.1"/>
    <property type="molecule type" value="Genomic_DNA"/>
</dbReference>
<evidence type="ECO:0000256" key="1">
    <source>
        <dbReference type="SAM" id="SignalP"/>
    </source>
</evidence>
<dbReference type="PROSITE" id="PS51257">
    <property type="entry name" value="PROKAR_LIPOPROTEIN"/>
    <property type="match status" value="1"/>
</dbReference>
<sequence>MRFSKFLTVPVLALLALAACSPDKEVIVAPAAVTNNVFVLNEGPFSNGSGSGTISLYNKTTKTVTLDLFQGVNSRRLGNIVQSMAVRDQRGYVVVNGSNKVEVVSLPDFKSVGVIAGLTSPRYFLPISASRAYVTQWGTYNSAYFPIRAGIKIVDLNTNAVVDSIATGSLPERLTMAGGKVFVANYGSNTVTVIDPATGRVTSTVTVGDAPNSFALDKNNRLWVLCGGLVVYNSAYTAVDYTLTTPGRLVSLDPANPTVGATARTFATNRYSPTDLHLNPTGEQLYFRAIDAYIFLGGVCRLGITDTTLPVLTAPFIAGQFYGLGVDPNAGTIYTGTGTFSADKMSRYQPDGTKIDESIVGAGPNGFVFY</sequence>
<dbReference type="SUPFAM" id="SSF51004">
    <property type="entry name" value="C-terminal (heme d1) domain of cytochrome cd1-nitrite reductase"/>
    <property type="match status" value="1"/>
</dbReference>
<protein>
    <recommendedName>
        <fullName evidence="4">YncE family protein</fullName>
    </recommendedName>
</protein>
<gene>
    <name evidence="2" type="ORF">GCM10011495_29510</name>
</gene>
<dbReference type="InterPro" id="IPR011048">
    <property type="entry name" value="Haem_d1_sf"/>
</dbReference>
<keyword evidence="3" id="KW-1185">Reference proteome</keyword>
<proteinExistence type="predicted"/>
<reference evidence="3" key="1">
    <citation type="journal article" date="2019" name="Int. J. Syst. Evol. Microbiol.">
        <title>The Global Catalogue of Microorganisms (GCM) 10K type strain sequencing project: providing services to taxonomists for standard genome sequencing and annotation.</title>
        <authorList>
            <consortium name="The Broad Institute Genomics Platform"/>
            <consortium name="The Broad Institute Genome Sequencing Center for Infectious Disease"/>
            <person name="Wu L."/>
            <person name="Ma J."/>
        </authorList>
    </citation>
    <scope>NUCLEOTIDE SEQUENCE [LARGE SCALE GENOMIC DNA]</scope>
    <source>
        <strain evidence="3">CGMCC 1.14966</strain>
    </source>
</reference>
<keyword evidence="1" id="KW-0732">Signal</keyword>